<sequence length="408" mass="44136">MGRLLNPLLACSLLALVLPAMASAQEVGSTAPSVYASDPEFTNRAVGLGAFRLTAGAEARIDYDSNVFAEPVDGSSDAVFRAAPYAEISREGPLSLSLRGSLDLRRYASESSENSEGGRVQLRAGLALPAGQLLSSEVSWDRAIEDRGDPEARTLLGLGPRRYDILTGGLAYRRTSARFLLNLAASAQKVDALDILDADRDYNAYSGQAAFGIRPGGAFYIVASAFTNRREFRLEEIVPGVDRDTTTYGGRLGIQSDGKGLIEGRLAAGLFKLEPDDAATQSRTGFSVDGLLTYRPQRRTAISLEMFQGDVASFRGGASARKDSSISLRLEQEIRHNLLGRLSAGYRRTSFFSLAQQQETWRLGAEAEYLLGPNASLIASVRYGDRDSDIPIEVFDRFMAGVGVRIRL</sequence>
<dbReference type="EMBL" id="WTYL01000002">
    <property type="protein sequence ID" value="MXP44333.1"/>
    <property type="molecule type" value="Genomic_DNA"/>
</dbReference>
<name>A0A845AXU3_9SPHN</name>
<evidence type="ECO:0000313" key="3">
    <source>
        <dbReference type="Proteomes" id="UP000431922"/>
    </source>
</evidence>
<dbReference type="OrthoDB" id="7406066at2"/>
<keyword evidence="1" id="KW-0732">Signal</keyword>
<gene>
    <name evidence="2" type="ORF">GRI65_07680</name>
</gene>
<accession>A0A845AXU3</accession>
<comment type="caution">
    <text evidence="2">The sequence shown here is derived from an EMBL/GenBank/DDBJ whole genome shotgun (WGS) entry which is preliminary data.</text>
</comment>
<dbReference type="InterPro" id="IPR018759">
    <property type="entry name" value="BBP2_2"/>
</dbReference>
<protein>
    <submittedName>
        <fullName evidence="2">Outer membrane beta-barrel protein</fullName>
    </submittedName>
</protein>
<proteinExistence type="predicted"/>
<dbReference type="Proteomes" id="UP000431922">
    <property type="component" value="Unassembled WGS sequence"/>
</dbReference>
<evidence type="ECO:0000256" key="1">
    <source>
        <dbReference type="SAM" id="SignalP"/>
    </source>
</evidence>
<organism evidence="2 3">
    <name type="scientific">Allopontixanthobacter sediminis</name>
    <dbReference type="NCBI Taxonomy" id="1689985"/>
    <lineage>
        <taxon>Bacteria</taxon>
        <taxon>Pseudomonadati</taxon>
        <taxon>Pseudomonadota</taxon>
        <taxon>Alphaproteobacteria</taxon>
        <taxon>Sphingomonadales</taxon>
        <taxon>Erythrobacteraceae</taxon>
        <taxon>Allopontixanthobacter</taxon>
    </lineage>
</organism>
<dbReference type="AlphaFoldDB" id="A0A845AXU3"/>
<reference evidence="2 3" key="1">
    <citation type="submission" date="2019-12" db="EMBL/GenBank/DDBJ databases">
        <title>Genomic-based taxomic classification of the family Erythrobacteraceae.</title>
        <authorList>
            <person name="Xu L."/>
        </authorList>
    </citation>
    <scope>NUCLEOTIDE SEQUENCE [LARGE SCALE GENOMIC DNA]</scope>
    <source>
        <strain evidence="2 3">KCTC 42453</strain>
    </source>
</reference>
<feature type="chain" id="PRO_5032290068" evidence="1">
    <location>
        <begin position="23"/>
        <end position="408"/>
    </location>
</feature>
<dbReference type="RefSeq" id="WP_160755940.1">
    <property type="nucleotide sequence ID" value="NZ_WTYL01000002.1"/>
</dbReference>
<feature type="signal peptide" evidence="1">
    <location>
        <begin position="1"/>
        <end position="22"/>
    </location>
</feature>
<evidence type="ECO:0000313" key="2">
    <source>
        <dbReference type="EMBL" id="MXP44333.1"/>
    </source>
</evidence>
<dbReference type="SUPFAM" id="SSF56935">
    <property type="entry name" value="Porins"/>
    <property type="match status" value="1"/>
</dbReference>
<keyword evidence="3" id="KW-1185">Reference proteome</keyword>
<dbReference type="Pfam" id="PF10082">
    <property type="entry name" value="BBP2_2"/>
    <property type="match status" value="1"/>
</dbReference>